<reference evidence="1 2" key="1">
    <citation type="submission" date="2022-11" db="EMBL/GenBank/DDBJ databases">
        <title>Minimal conservation of predation-associated metabolite biosynthetic gene clusters underscores biosynthetic potential of Myxococcota including descriptions for ten novel species: Archangium lansinium sp. nov., Myxococcus landrumus sp. nov., Nannocystis bai.</title>
        <authorList>
            <person name="Ahearne A."/>
            <person name="Stevens C."/>
            <person name="Phillips K."/>
        </authorList>
    </citation>
    <scope>NUCLEOTIDE SEQUENCE [LARGE SCALE GENOMIC DNA]</scope>
    <source>
        <strain evidence="1 2">MIWBW</strain>
    </source>
</reference>
<protein>
    <submittedName>
        <fullName evidence="1">Uncharacterized protein</fullName>
    </submittedName>
</protein>
<evidence type="ECO:0000313" key="2">
    <source>
        <dbReference type="Proteomes" id="UP001207654"/>
    </source>
</evidence>
<accession>A0ABT3ZW47</accession>
<dbReference type="Proteomes" id="UP001207654">
    <property type="component" value="Unassembled WGS sequence"/>
</dbReference>
<name>A0ABT3ZW47_9BACT</name>
<keyword evidence="2" id="KW-1185">Reference proteome</keyword>
<comment type="caution">
    <text evidence="1">The sequence shown here is derived from an EMBL/GenBank/DDBJ whole genome shotgun (WGS) entry which is preliminary data.</text>
</comment>
<evidence type="ECO:0000313" key="1">
    <source>
        <dbReference type="EMBL" id="MCY1072969.1"/>
    </source>
</evidence>
<dbReference type="RefSeq" id="WP_267531989.1">
    <property type="nucleotide sequence ID" value="NZ_JAPNKA010000001.1"/>
</dbReference>
<gene>
    <name evidence="1" type="ORF">OV287_00605</name>
</gene>
<dbReference type="EMBL" id="JAPNKA010000001">
    <property type="protein sequence ID" value="MCY1072969.1"/>
    <property type="molecule type" value="Genomic_DNA"/>
</dbReference>
<sequence>MKGGRSSQAGRATRDVASQRPFIERRWSIPNTPRDLSILDTYTFSSSHATILMASTQFPTENTTRDAFLIALQERNLDPKRPIRIAIEFNIGRESGRNRHNIRLEGRAAGPIVVRCRGSFANDAVRKKADDFFAFLDKNKLIAGSPGIALESLDDKQYARIIKLDGPDVSGCWTVLVGRLSWFASVVSDFKTAPAQE</sequence>
<organism evidence="1 2">
    <name type="scientific">Archangium lansingense</name>
    <dbReference type="NCBI Taxonomy" id="2995310"/>
    <lineage>
        <taxon>Bacteria</taxon>
        <taxon>Pseudomonadati</taxon>
        <taxon>Myxococcota</taxon>
        <taxon>Myxococcia</taxon>
        <taxon>Myxococcales</taxon>
        <taxon>Cystobacterineae</taxon>
        <taxon>Archangiaceae</taxon>
        <taxon>Archangium</taxon>
    </lineage>
</organism>
<proteinExistence type="predicted"/>